<dbReference type="InterPro" id="IPR029058">
    <property type="entry name" value="AB_hydrolase_fold"/>
</dbReference>
<keyword evidence="2 4" id="KW-0378">Hydrolase</keyword>
<gene>
    <name evidence="4" type="ORF">ACFOW9_04130</name>
</gene>
<sequence>MEAVEWSRPESEREGTPLLLMLHGYGSSEKRMSSVFDAMPKGFTCAAPRASREISGDFGWFLLDYFLDNDFSEVVAAASGLFAWLDAAMDRHKFSSVSVLGFSQGMAMATTLLRLRPEGFIAGVGLSGFVLDNHRLGAMEPLPTRIPFLWAKDPADLVINADATTFTADWLESNTDLSSVSYNGLGHNISFTELRDVASFLTGHVPGSFVADAG</sequence>
<evidence type="ECO:0000256" key="2">
    <source>
        <dbReference type="ARBA" id="ARBA00022801"/>
    </source>
</evidence>
<proteinExistence type="inferred from homology"/>
<evidence type="ECO:0000259" key="3">
    <source>
        <dbReference type="Pfam" id="PF02230"/>
    </source>
</evidence>
<comment type="caution">
    <text evidence="4">The sequence shown here is derived from an EMBL/GenBank/DDBJ whole genome shotgun (WGS) entry which is preliminary data.</text>
</comment>
<feature type="domain" description="Phospholipase/carboxylesterase/thioesterase" evidence="3">
    <location>
        <begin position="12"/>
        <end position="203"/>
    </location>
</feature>
<reference evidence="5" key="1">
    <citation type="journal article" date="2019" name="Int. J. Syst. Evol. Microbiol.">
        <title>The Global Catalogue of Microorganisms (GCM) 10K type strain sequencing project: providing services to taxonomists for standard genome sequencing and annotation.</title>
        <authorList>
            <consortium name="The Broad Institute Genomics Platform"/>
            <consortium name="The Broad Institute Genome Sequencing Center for Infectious Disease"/>
            <person name="Wu L."/>
            <person name="Ma J."/>
        </authorList>
    </citation>
    <scope>NUCLEOTIDE SEQUENCE [LARGE SCALE GENOMIC DNA]</scope>
    <source>
        <strain evidence="5">CGMCC 1.10698</strain>
    </source>
</reference>
<dbReference type="Pfam" id="PF02230">
    <property type="entry name" value="Abhydrolase_2"/>
    <property type="match status" value="1"/>
</dbReference>
<dbReference type="Gene3D" id="3.40.50.1820">
    <property type="entry name" value="alpha/beta hydrolase"/>
    <property type="match status" value="1"/>
</dbReference>
<accession>A0ABV8QX26</accession>
<dbReference type="EMBL" id="JBHSCQ010000005">
    <property type="protein sequence ID" value="MFC4264786.1"/>
    <property type="molecule type" value="Genomic_DNA"/>
</dbReference>
<dbReference type="PANTHER" id="PTHR10655:SF17">
    <property type="entry name" value="LYSOPHOSPHOLIPASE-LIKE PROTEIN 1"/>
    <property type="match status" value="1"/>
</dbReference>
<dbReference type="GO" id="GO:0016787">
    <property type="term" value="F:hydrolase activity"/>
    <property type="evidence" value="ECO:0007669"/>
    <property type="project" value="UniProtKB-KW"/>
</dbReference>
<comment type="similarity">
    <text evidence="1">Belongs to the AB hydrolase superfamily. AB hydrolase 2 family.</text>
</comment>
<evidence type="ECO:0000313" key="5">
    <source>
        <dbReference type="Proteomes" id="UP001595773"/>
    </source>
</evidence>
<dbReference type="InterPro" id="IPR003140">
    <property type="entry name" value="PLipase/COase/thioEstase"/>
</dbReference>
<dbReference type="RefSeq" id="WP_230066409.1">
    <property type="nucleotide sequence ID" value="NZ_BAABLL010000019.1"/>
</dbReference>
<keyword evidence="5" id="KW-1185">Reference proteome</keyword>
<organism evidence="4 5">
    <name type="scientific">Arthrobacter cryoconiti</name>
    <dbReference type="NCBI Taxonomy" id="748907"/>
    <lineage>
        <taxon>Bacteria</taxon>
        <taxon>Bacillati</taxon>
        <taxon>Actinomycetota</taxon>
        <taxon>Actinomycetes</taxon>
        <taxon>Micrococcales</taxon>
        <taxon>Micrococcaceae</taxon>
        <taxon>Arthrobacter</taxon>
    </lineage>
</organism>
<dbReference type="PANTHER" id="PTHR10655">
    <property type="entry name" value="LYSOPHOSPHOLIPASE-RELATED"/>
    <property type="match status" value="1"/>
</dbReference>
<evidence type="ECO:0000313" key="4">
    <source>
        <dbReference type="EMBL" id="MFC4264786.1"/>
    </source>
</evidence>
<dbReference type="SUPFAM" id="SSF53474">
    <property type="entry name" value="alpha/beta-Hydrolases"/>
    <property type="match status" value="1"/>
</dbReference>
<name>A0ABV8QX26_9MICC</name>
<dbReference type="Proteomes" id="UP001595773">
    <property type="component" value="Unassembled WGS sequence"/>
</dbReference>
<protein>
    <submittedName>
        <fullName evidence="4">Alpha/beta hydrolase</fullName>
    </submittedName>
</protein>
<evidence type="ECO:0000256" key="1">
    <source>
        <dbReference type="ARBA" id="ARBA00006499"/>
    </source>
</evidence>
<dbReference type="InterPro" id="IPR050565">
    <property type="entry name" value="LYPA1-2/EST-like"/>
</dbReference>